<feature type="transmembrane region" description="Helical" evidence="1">
    <location>
        <begin position="124"/>
        <end position="146"/>
    </location>
</feature>
<keyword evidence="1" id="KW-0472">Membrane</keyword>
<evidence type="ECO:0000313" key="2">
    <source>
        <dbReference type="EMBL" id="KAJ6223404.1"/>
    </source>
</evidence>
<proteinExistence type="predicted"/>
<dbReference type="OMA" id="ANFEYLV"/>
<evidence type="ECO:0000313" key="3">
    <source>
        <dbReference type="Proteomes" id="UP001142055"/>
    </source>
</evidence>
<reference evidence="2" key="1">
    <citation type="submission" date="2022-12" db="EMBL/GenBank/DDBJ databases">
        <title>Genome assemblies of Blomia tropicalis.</title>
        <authorList>
            <person name="Cui Y."/>
        </authorList>
    </citation>
    <scope>NUCLEOTIDE SEQUENCE</scope>
    <source>
        <tissue evidence="2">Adult mites</tissue>
    </source>
</reference>
<feature type="transmembrane region" description="Helical" evidence="1">
    <location>
        <begin position="81"/>
        <end position="103"/>
    </location>
</feature>
<evidence type="ECO:0000256" key="1">
    <source>
        <dbReference type="SAM" id="Phobius"/>
    </source>
</evidence>
<accession>A0A9Q0RR24</accession>
<feature type="transmembrane region" description="Helical" evidence="1">
    <location>
        <begin position="166"/>
        <end position="185"/>
    </location>
</feature>
<keyword evidence="1" id="KW-0812">Transmembrane</keyword>
<keyword evidence="1" id="KW-1133">Transmembrane helix</keyword>
<dbReference type="EMBL" id="JAPWDV010000001">
    <property type="protein sequence ID" value="KAJ6223404.1"/>
    <property type="molecule type" value="Genomic_DNA"/>
</dbReference>
<feature type="transmembrane region" description="Helical" evidence="1">
    <location>
        <begin position="274"/>
        <end position="296"/>
    </location>
</feature>
<feature type="transmembrane region" description="Helical" evidence="1">
    <location>
        <begin position="12"/>
        <end position="33"/>
    </location>
</feature>
<protein>
    <submittedName>
        <fullName evidence="2">Uncharacterized protein</fullName>
    </submittedName>
</protein>
<gene>
    <name evidence="2" type="ORF">RDWZM_001949</name>
</gene>
<dbReference type="AlphaFoldDB" id="A0A9Q0RR24"/>
<comment type="caution">
    <text evidence="2">The sequence shown here is derived from an EMBL/GenBank/DDBJ whole genome shotgun (WGS) entry which is preliminary data.</text>
</comment>
<organism evidence="2 3">
    <name type="scientific">Blomia tropicalis</name>
    <name type="common">Mite</name>
    <dbReference type="NCBI Taxonomy" id="40697"/>
    <lineage>
        <taxon>Eukaryota</taxon>
        <taxon>Metazoa</taxon>
        <taxon>Ecdysozoa</taxon>
        <taxon>Arthropoda</taxon>
        <taxon>Chelicerata</taxon>
        <taxon>Arachnida</taxon>
        <taxon>Acari</taxon>
        <taxon>Acariformes</taxon>
        <taxon>Sarcoptiformes</taxon>
        <taxon>Astigmata</taxon>
        <taxon>Glycyphagoidea</taxon>
        <taxon>Echimyopodidae</taxon>
        <taxon>Blomia</taxon>
    </lineage>
</organism>
<keyword evidence="3" id="KW-1185">Reference proteome</keyword>
<sequence>MFQYKERYGKEIAFIFIFIELLNFLSHDALYRLNVRTLTWRWWYQLIVVNQDDYYQFHVVNFELVKLTKTSQIVKRMRSHWFWLIMPNYIIKFIANLYSRILIQYNLEHIDKERLFDKKLSDRFACFFQILVFYALIMDTSAIAWNGYVLANFEYLVCNYTTLQCIQTSIFFIMCTTILTIVNAGHVKETNRMIWKLIDNCRTNNSMLPSVPLSCHMIIANQLREHNRITYIVIASSREFFSYINYIFLLTNIPINVFILKRNLYVQQQLQDQILLWSISFIQFLLFLVVFIPPSWCNKVYHSPAKFIPILQPMLRGSNCWIRYKLKYEDLYHRLIDNGPKLALTIGPMRAITYMTSFEVY</sequence>
<feature type="transmembrane region" description="Helical" evidence="1">
    <location>
        <begin position="243"/>
        <end position="262"/>
    </location>
</feature>
<name>A0A9Q0RR24_BLOTA</name>
<dbReference type="Proteomes" id="UP001142055">
    <property type="component" value="Chromosome 1"/>
</dbReference>